<reference evidence="3" key="1">
    <citation type="submission" date="2021-01" db="EMBL/GenBank/DDBJ databases">
        <authorList>
            <person name="Corre E."/>
            <person name="Pelletier E."/>
            <person name="Niang G."/>
            <person name="Scheremetjew M."/>
            <person name="Finn R."/>
            <person name="Kale V."/>
            <person name="Holt S."/>
            <person name="Cochrane G."/>
            <person name="Meng A."/>
            <person name="Brown T."/>
            <person name="Cohen L."/>
        </authorList>
    </citation>
    <scope>NUCLEOTIDE SEQUENCE</scope>
    <source>
        <strain evidence="3">CCCM811</strain>
    </source>
</reference>
<gene>
    <name evidence="3" type="ORF">LGLO00237_LOCUS12420</name>
</gene>
<evidence type="ECO:0000256" key="2">
    <source>
        <dbReference type="SAM" id="Phobius"/>
    </source>
</evidence>
<proteinExistence type="predicted"/>
<dbReference type="AlphaFoldDB" id="A0A7S4DNR8"/>
<feature type="compositionally biased region" description="Basic and acidic residues" evidence="1">
    <location>
        <begin position="33"/>
        <end position="48"/>
    </location>
</feature>
<keyword evidence="2" id="KW-0472">Membrane</keyword>
<organism evidence="3">
    <name type="scientific">Lotharella globosa</name>
    <dbReference type="NCBI Taxonomy" id="91324"/>
    <lineage>
        <taxon>Eukaryota</taxon>
        <taxon>Sar</taxon>
        <taxon>Rhizaria</taxon>
        <taxon>Cercozoa</taxon>
        <taxon>Chlorarachniophyceae</taxon>
        <taxon>Lotharella</taxon>
    </lineage>
</organism>
<sequence length="126" mass="14600">MQTAPVFPCTPPRQEPEGGRQVSTLARARMQKSQHEDVAYPRDKHPGEASDFNGRPVPVSLEFYIVYFIVFGVLVYGVLGWEGLHVRWVEQCLFSVLFRFGFEHHWTTCRTDADKQESNRSLRKML</sequence>
<protein>
    <submittedName>
        <fullName evidence="3">Uncharacterized protein</fullName>
    </submittedName>
</protein>
<evidence type="ECO:0000313" key="3">
    <source>
        <dbReference type="EMBL" id="CAE0660833.1"/>
    </source>
</evidence>
<dbReference type="EMBL" id="HBIV01017072">
    <property type="protein sequence ID" value="CAE0660833.1"/>
    <property type="molecule type" value="Transcribed_RNA"/>
</dbReference>
<feature type="transmembrane region" description="Helical" evidence="2">
    <location>
        <begin position="63"/>
        <end position="81"/>
    </location>
</feature>
<name>A0A7S4DNR8_9EUKA</name>
<feature type="region of interest" description="Disordered" evidence="1">
    <location>
        <begin position="1"/>
        <end position="54"/>
    </location>
</feature>
<keyword evidence="2" id="KW-1133">Transmembrane helix</keyword>
<keyword evidence="2" id="KW-0812">Transmembrane</keyword>
<evidence type="ECO:0000256" key="1">
    <source>
        <dbReference type="SAM" id="MobiDB-lite"/>
    </source>
</evidence>
<accession>A0A7S4DNR8</accession>